<dbReference type="CDD" id="cd05289">
    <property type="entry name" value="MDR_like_2"/>
    <property type="match status" value="1"/>
</dbReference>
<dbReference type="InterPro" id="IPR020843">
    <property type="entry name" value="ER"/>
</dbReference>
<keyword evidence="3" id="KW-0560">Oxidoreductase</keyword>
<proteinExistence type="predicted"/>
<feature type="domain" description="Enoyl reductase (ER)" evidence="2">
    <location>
        <begin position="10"/>
        <end position="317"/>
    </location>
</feature>
<keyword evidence="1" id="KW-0521">NADP</keyword>
<name>A0ABW2H1E2_9ACTN</name>
<dbReference type="SMART" id="SM00829">
    <property type="entry name" value="PKS_ER"/>
    <property type="match status" value="1"/>
</dbReference>
<organism evidence="3 4">
    <name type="scientific">Catellatospora aurea</name>
    <dbReference type="NCBI Taxonomy" id="1337874"/>
    <lineage>
        <taxon>Bacteria</taxon>
        <taxon>Bacillati</taxon>
        <taxon>Actinomycetota</taxon>
        <taxon>Actinomycetes</taxon>
        <taxon>Micromonosporales</taxon>
        <taxon>Micromonosporaceae</taxon>
        <taxon>Catellatospora</taxon>
    </lineage>
</organism>
<dbReference type="Pfam" id="PF08240">
    <property type="entry name" value="ADH_N"/>
    <property type="match status" value="1"/>
</dbReference>
<evidence type="ECO:0000313" key="3">
    <source>
        <dbReference type="EMBL" id="MFC7246035.1"/>
    </source>
</evidence>
<dbReference type="RefSeq" id="WP_376808904.1">
    <property type="nucleotide sequence ID" value="NZ_JBHTAC010000033.1"/>
</dbReference>
<evidence type="ECO:0000259" key="2">
    <source>
        <dbReference type="SMART" id="SM00829"/>
    </source>
</evidence>
<dbReference type="InterPro" id="IPR013154">
    <property type="entry name" value="ADH-like_N"/>
</dbReference>
<dbReference type="Proteomes" id="UP001596392">
    <property type="component" value="Unassembled WGS sequence"/>
</dbReference>
<comment type="caution">
    <text evidence="3">The sequence shown here is derived from an EMBL/GenBank/DDBJ whole genome shotgun (WGS) entry which is preliminary data.</text>
</comment>
<dbReference type="InterPro" id="IPR011032">
    <property type="entry name" value="GroES-like_sf"/>
</dbReference>
<keyword evidence="4" id="KW-1185">Reference proteome</keyword>
<dbReference type="Gene3D" id="3.90.180.10">
    <property type="entry name" value="Medium-chain alcohol dehydrogenases, catalytic domain"/>
    <property type="match status" value="1"/>
</dbReference>
<evidence type="ECO:0000313" key="4">
    <source>
        <dbReference type="Proteomes" id="UP001596392"/>
    </source>
</evidence>
<dbReference type="SUPFAM" id="SSF51735">
    <property type="entry name" value="NAD(P)-binding Rossmann-fold domains"/>
    <property type="match status" value="1"/>
</dbReference>
<dbReference type="InterPro" id="IPR051603">
    <property type="entry name" value="Zinc-ADH_QOR/CCCR"/>
</dbReference>
<dbReference type="Pfam" id="PF13602">
    <property type="entry name" value="ADH_zinc_N_2"/>
    <property type="match status" value="1"/>
</dbReference>
<protein>
    <submittedName>
        <fullName evidence="3">NADP-dependent oxidoreductase</fullName>
        <ecNumber evidence="3">1.-.-.-</ecNumber>
    </submittedName>
</protein>
<dbReference type="Gene3D" id="3.40.50.720">
    <property type="entry name" value="NAD(P)-binding Rossmann-like Domain"/>
    <property type="match status" value="1"/>
</dbReference>
<dbReference type="InterPro" id="IPR036291">
    <property type="entry name" value="NAD(P)-bd_dom_sf"/>
</dbReference>
<dbReference type="SUPFAM" id="SSF50129">
    <property type="entry name" value="GroES-like"/>
    <property type="match status" value="1"/>
</dbReference>
<sequence>MKAVGLMQHGGPDVLRIVELPTPHAGPGEVRIRVRAAAVNPADTLIRAGRTPIRQHGTQPVIPGLDVAGTIDEIGPDTVTSLAIGDRVMAMINPTRAAGGGYAEWVVLPEAWVARAPAGTSHAEAATLPMNGLTALRALDQLDLAPGSTLAVTGAAGAVGGYAVQLAKAAGHRVLADADPRDAALVYALGADSVVDRGPAVAERFRALTDSGVDAAVDAALIGTPLLAAIRSGGSLAHVRDLPDRPAFDLAAAGYGVKSVKVHVHDYDGIRDKLDQLRQLADQKRLTLRVAESFEPERASHAHRLLEAGGVRGRLLIEFK</sequence>
<evidence type="ECO:0000256" key="1">
    <source>
        <dbReference type="ARBA" id="ARBA00022857"/>
    </source>
</evidence>
<reference evidence="4" key="1">
    <citation type="journal article" date="2019" name="Int. J. Syst. Evol. Microbiol.">
        <title>The Global Catalogue of Microorganisms (GCM) 10K type strain sequencing project: providing services to taxonomists for standard genome sequencing and annotation.</title>
        <authorList>
            <consortium name="The Broad Institute Genomics Platform"/>
            <consortium name="The Broad Institute Genome Sequencing Center for Infectious Disease"/>
            <person name="Wu L."/>
            <person name="Ma J."/>
        </authorList>
    </citation>
    <scope>NUCLEOTIDE SEQUENCE [LARGE SCALE GENOMIC DNA]</scope>
    <source>
        <strain evidence="4">CGMCC 1.9106</strain>
    </source>
</reference>
<dbReference type="PANTHER" id="PTHR44154">
    <property type="entry name" value="QUINONE OXIDOREDUCTASE"/>
    <property type="match status" value="1"/>
</dbReference>
<dbReference type="EC" id="1.-.-.-" evidence="3"/>
<dbReference type="PANTHER" id="PTHR44154:SF1">
    <property type="entry name" value="QUINONE OXIDOREDUCTASE"/>
    <property type="match status" value="1"/>
</dbReference>
<accession>A0ABW2H1E2</accession>
<dbReference type="EMBL" id="JBHTAC010000033">
    <property type="protein sequence ID" value="MFC7246035.1"/>
    <property type="molecule type" value="Genomic_DNA"/>
</dbReference>
<gene>
    <name evidence="3" type="ORF">ACFQO7_26455</name>
</gene>
<dbReference type="GO" id="GO:0016491">
    <property type="term" value="F:oxidoreductase activity"/>
    <property type="evidence" value="ECO:0007669"/>
    <property type="project" value="UniProtKB-KW"/>
</dbReference>